<proteinExistence type="predicted"/>
<keyword evidence="3" id="KW-1185">Reference proteome</keyword>
<reference evidence="2 3" key="1">
    <citation type="submission" date="2024-02" db="EMBL/GenBank/DDBJ databases">
        <authorList>
            <person name="Vignale AGUSTIN F."/>
            <person name="Sosa J E."/>
            <person name="Modenutti C."/>
        </authorList>
    </citation>
    <scope>NUCLEOTIDE SEQUENCE [LARGE SCALE GENOMIC DNA]</scope>
</reference>
<name>A0ABC8V256_9AQUA</name>
<accession>A0ABC8V256</accession>
<dbReference type="Proteomes" id="UP001642360">
    <property type="component" value="Unassembled WGS sequence"/>
</dbReference>
<evidence type="ECO:0000313" key="2">
    <source>
        <dbReference type="EMBL" id="CAK9187344.1"/>
    </source>
</evidence>
<sequence>YDRFSALYETCFPVLRAEWELLKSVENVVSAEESHTRMLEVEFKGFIGHLFDTNFKGANAKILIYTFWMLLEAFITTTPEDVSLDNNAQWVYTLQDLFVFFANQPKHVFKKHLQYLVTKCKMSPVQLLSKFITEE</sequence>
<evidence type="ECO:0000259" key="1">
    <source>
        <dbReference type="Pfam" id="PF24477"/>
    </source>
</evidence>
<evidence type="ECO:0000313" key="3">
    <source>
        <dbReference type="Proteomes" id="UP001642360"/>
    </source>
</evidence>
<comment type="caution">
    <text evidence="2">The sequence shown here is derived from an EMBL/GenBank/DDBJ whole genome shotgun (WGS) entry which is preliminary data.</text>
</comment>
<gene>
    <name evidence="2" type="ORF">ILEXP_LOCUS57877</name>
</gene>
<protein>
    <recommendedName>
        <fullName evidence="1">At3g06530-like ARM-repeats domain-containing protein</fullName>
    </recommendedName>
</protein>
<feature type="non-terminal residue" evidence="2">
    <location>
        <position position="1"/>
    </location>
</feature>
<dbReference type="EMBL" id="CAUOFW020009941">
    <property type="protein sequence ID" value="CAK9187344.1"/>
    <property type="molecule type" value="Genomic_DNA"/>
</dbReference>
<dbReference type="Pfam" id="PF24477">
    <property type="entry name" value="ARM_At3g06530"/>
    <property type="match status" value="1"/>
</dbReference>
<organism evidence="2 3">
    <name type="scientific">Ilex paraguariensis</name>
    <name type="common">yerba mate</name>
    <dbReference type="NCBI Taxonomy" id="185542"/>
    <lineage>
        <taxon>Eukaryota</taxon>
        <taxon>Viridiplantae</taxon>
        <taxon>Streptophyta</taxon>
        <taxon>Embryophyta</taxon>
        <taxon>Tracheophyta</taxon>
        <taxon>Spermatophyta</taxon>
        <taxon>Magnoliopsida</taxon>
        <taxon>eudicotyledons</taxon>
        <taxon>Gunneridae</taxon>
        <taxon>Pentapetalae</taxon>
        <taxon>asterids</taxon>
        <taxon>campanulids</taxon>
        <taxon>Aquifoliales</taxon>
        <taxon>Aquifoliaceae</taxon>
        <taxon>Ilex</taxon>
    </lineage>
</organism>
<dbReference type="InterPro" id="IPR056384">
    <property type="entry name" value="ARM_At3g06530"/>
</dbReference>
<dbReference type="AlphaFoldDB" id="A0ABC8V256"/>
<feature type="non-terminal residue" evidence="2">
    <location>
        <position position="135"/>
    </location>
</feature>
<feature type="domain" description="At3g06530-like ARM-repeats" evidence="1">
    <location>
        <begin position="3"/>
        <end position="124"/>
    </location>
</feature>